<dbReference type="Proteomes" id="UP000015354">
    <property type="component" value="Unassembled WGS sequence"/>
</dbReference>
<sequence>MSMSQDNSFIAQLAMQSPYMQSLCAFGASGHNLSNSYMMPPFTPPPTQGASGNGTTSGGNNSSAAGAGAYVPPFPLRSPTVSATAGNLAAGRWPSQTCGSVSAAERTPLGDVHPGHGRRASVVGSGAASASRSPFATHPLGSTASLAQMARSVSLQSLQLVSPCGESHAFPSGGDARLNAPLQTALVPPAGRTPLPMYVGEYILEGSSEGSPTARGRQDHHGPAHPLRRGDAPHQRSKSSNDGSAAAYVHTPYSSASLNSQNDNPALSYNGEQPLGATDVAPPAFEAYAGATPDHGAHGSHGSVPLSCPPYTCHSAYYQPLNFHEQQAGSPGPTPGQASNGSTQNNSIVCYADGDPSLKSGLDGAARSSLVHYTGFVEGENTRSATMNAVNQQHPYLPPPPLSEADHCHRDIENPLAKSAAGGGDAPWLDRTARPRTTPTKIIYPMAFADDSTTQAQCLASYIPPPLSSAQQAAMAMARASPPSALFLPQRSCPPRRLSAAIFCGGRRRARGPRGGPGAGLRRIHALPALSGAAAGRAGRPRGSDAALLRRPRPHEPPHSRRQPGHAHGDPLQPLLHGAAAGTTAPGRLRARHGGRRGAPGDRAAKRQSCASTCCPSRPRWWPSSGRPASTCSGPRSTRARRSICSCSARRPSAACWTRSARSSSAVGVAPACSPAPGRSTTSCRTARRWWSPCCSRRGRPGPARTSGSTPRAIWTTPRRTWPPWPRRRRRATTWRAARRRS</sequence>
<feature type="compositionally biased region" description="Basic residues" evidence="1">
    <location>
        <begin position="726"/>
        <end position="742"/>
    </location>
</feature>
<dbReference type="AlphaFoldDB" id="S9UXC9"/>
<feature type="compositionally biased region" description="Low complexity" evidence="1">
    <location>
        <begin position="120"/>
        <end position="133"/>
    </location>
</feature>
<comment type="caution">
    <text evidence="2">The sequence shown here is derived from an EMBL/GenBank/DDBJ whole genome shotgun (WGS) entry which is preliminary data.</text>
</comment>
<proteinExistence type="predicted"/>
<evidence type="ECO:0000313" key="2">
    <source>
        <dbReference type="EMBL" id="EPY15180.1"/>
    </source>
</evidence>
<evidence type="ECO:0000256" key="1">
    <source>
        <dbReference type="SAM" id="MobiDB-lite"/>
    </source>
</evidence>
<keyword evidence="3" id="KW-1185">Reference proteome</keyword>
<feature type="region of interest" description="Disordered" evidence="1">
    <location>
        <begin position="40"/>
        <end position="66"/>
    </location>
</feature>
<reference evidence="2 3" key="1">
    <citation type="journal article" date="2013" name="PLoS ONE">
        <title>Predicting the Proteins of Angomonas deanei, Strigomonas culicis and Their Respective Endosymbionts Reveals New Aspects of the Trypanosomatidae Family.</title>
        <authorList>
            <person name="Motta M.C."/>
            <person name="Martins A.C."/>
            <person name="de Souza S.S."/>
            <person name="Catta-Preta C.M."/>
            <person name="Silva R."/>
            <person name="Klein C.C."/>
            <person name="de Almeida L.G."/>
            <person name="de Lima Cunha O."/>
            <person name="Ciapina L.P."/>
            <person name="Brocchi M."/>
            <person name="Colabardini A.C."/>
            <person name="de Araujo Lima B."/>
            <person name="Machado C.R."/>
            <person name="de Almeida Soares C.M."/>
            <person name="Probst C.M."/>
            <person name="de Menezes C.B."/>
            <person name="Thompson C.E."/>
            <person name="Bartholomeu D.C."/>
            <person name="Gradia D.F."/>
            <person name="Pavoni D.P."/>
            <person name="Grisard E.C."/>
            <person name="Fantinatti-Garboggini F."/>
            <person name="Marchini F.K."/>
            <person name="Rodrigues-Luiz G.F."/>
            <person name="Wagner G."/>
            <person name="Goldman G.H."/>
            <person name="Fietto J.L."/>
            <person name="Elias M.C."/>
            <person name="Goldman M.H."/>
            <person name="Sagot M.F."/>
            <person name="Pereira M."/>
            <person name="Stoco P.H."/>
            <person name="de Mendonca-Neto R.P."/>
            <person name="Teixeira S.M."/>
            <person name="Maciel T.E."/>
            <person name="de Oliveira Mendes T.A."/>
            <person name="Urmenyi T.P."/>
            <person name="de Souza W."/>
            <person name="Schenkman S."/>
            <person name="de Vasconcelos A.T."/>
        </authorList>
    </citation>
    <scope>NUCLEOTIDE SEQUENCE [LARGE SCALE GENOMIC DNA]</scope>
</reference>
<feature type="compositionally biased region" description="Polar residues" evidence="1">
    <location>
        <begin position="336"/>
        <end position="348"/>
    </location>
</feature>
<feature type="region of interest" description="Disordered" evidence="1">
    <location>
        <begin position="206"/>
        <end position="279"/>
    </location>
</feature>
<gene>
    <name evidence="2" type="ORF">STCU_12280</name>
</gene>
<organism evidence="2 3">
    <name type="scientific">Strigomonas culicis</name>
    <dbReference type="NCBI Taxonomy" id="28005"/>
    <lineage>
        <taxon>Eukaryota</taxon>
        <taxon>Discoba</taxon>
        <taxon>Euglenozoa</taxon>
        <taxon>Kinetoplastea</taxon>
        <taxon>Metakinetoplastina</taxon>
        <taxon>Trypanosomatida</taxon>
        <taxon>Trypanosomatidae</taxon>
        <taxon>Strigomonadinae</taxon>
        <taxon>Strigomonas</taxon>
    </lineage>
</organism>
<feature type="region of interest" description="Disordered" evidence="1">
    <location>
        <begin position="532"/>
        <end position="618"/>
    </location>
</feature>
<name>S9UXC9_9TRYP</name>
<feature type="region of interest" description="Disordered" evidence="1">
    <location>
        <begin position="697"/>
        <end position="742"/>
    </location>
</feature>
<evidence type="ECO:0000313" key="3">
    <source>
        <dbReference type="Proteomes" id="UP000015354"/>
    </source>
</evidence>
<dbReference type="EMBL" id="ATMH01012450">
    <property type="protein sequence ID" value="EPY15180.1"/>
    <property type="molecule type" value="Genomic_DNA"/>
</dbReference>
<accession>S9UXC9</accession>
<feature type="compositionally biased region" description="Low complexity" evidence="1">
    <location>
        <begin position="710"/>
        <end position="722"/>
    </location>
</feature>
<protein>
    <submittedName>
        <fullName evidence="2">Uncharacterized protein</fullName>
    </submittedName>
</protein>
<feature type="compositionally biased region" description="Polar residues" evidence="1">
    <location>
        <begin position="252"/>
        <end position="271"/>
    </location>
</feature>
<feature type="region of interest" description="Disordered" evidence="1">
    <location>
        <begin position="324"/>
        <end position="348"/>
    </location>
</feature>
<feature type="region of interest" description="Disordered" evidence="1">
    <location>
        <begin position="100"/>
        <end position="136"/>
    </location>
</feature>
<feature type="compositionally biased region" description="Basic and acidic residues" evidence="1">
    <location>
        <begin position="216"/>
        <end position="234"/>
    </location>
</feature>